<dbReference type="GO" id="GO:0009279">
    <property type="term" value="C:cell outer membrane"/>
    <property type="evidence" value="ECO:0007669"/>
    <property type="project" value="UniProtKB-SubCell"/>
</dbReference>
<evidence type="ECO:0000256" key="9">
    <source>
        <dbReference type="SAM" id="SignalP"/>
    </source>
</evidence>
<evidence type="ECO:0000256" key="8">
    <source>
        <dbReference type="SAM" id="Coils"/>
    </source>
</evidence>
<accession>F4KS13</accession>
<dbReference type="SUPFAM" id="SSF56954">
    <property type="entry name" value="Outer membrane efflux proteins (OEP)"/>
    <property type="match status" value="1"/>
</dbReference>
<reference key="2">
    <citation type="submission" date="2011-04" db="EMBL/GenBank/DDBJ databases">
        <title>Complete sequence of chromosome of Haliscomenobacter hydrossis DSM 1100.</title>
        <authorList>
            <consortium name="US DOE Joint Genome Institute (JGI-PGF)"/>
            <person name="Lucas S."/>
            <person name="Han J."/>
            <person name="Lapidus A."/>
            <person name="Bruce D."/>
            <person name="Goodwin L."/>
            <person name="Pitluck S."/>
            <person name="Peters L."/>
            <person name="Kyrpides N."/>
            <person name="Mavromatis K."/>
            <person name="Ivanova N."/>
            <person name="Ovchinnikova G."/>
            <person name="Pagani I."/>
            <person name="Daligault H."/>
            <person name="Detter J.C."/>
            <person name="Han C."/>
            <person name="Land M."/>
            <person name="Hauser L."/>
            <person name="Markowitz V."/>
            <person name="Cheng J.-F."/>
            <person name="Hugenholtz P."/>
            <person name="Woyke T."/>
            <person name="Wu D."/>
            <person name="Verbarg S."/>
            <person name="Frueling A."/>
            <person name="Brambilla E."/>
            <person name="Klenk H.-P."/>
            <person name="Eisen J.A."/>
        </authorList>
    </citation>
    <scope>NUCLEOTIDE SEQUENCE</scope>
    <source>
        <strain>DSM 1100</strain>
    </source>
</reference>
<evidence type="ECO:0000256" key="7">
    <source>
        <dbReference type="ARBA" id="ARBA00023237"/>
    </source>
</evidence>
<feature type="signal peptide" evidence="9">
    <location>
        <begin position="1"/>
        <end position="18"/>
    </location>
</feature>
<evidence type="ECO:0000313" key="11">
    <source>
        <dbReference type="Proteomes" id="UP000008461"/>
    </source>
</evidence>
<dbReference type="GO" id="GO:1990281">
    <property type="term" value="C:efflux pump complex"/>
    <property type="evidence" value="ECO:0007669"/>
    <property type="project" value="TreeGrafter"/>
</dbReference>
<dbReference type="eggNOG" id="COG1538">
    <property type="taxonomic scope" value="Bacteria"/>
</dbReference>
<keyword evidence="8" id="KW-0175">Coiled coil</keyword>
<dbReference type="GO" id="GO:0015562">
    <property type="term" value="F:efflux transmembrane transporter activity"/>
    <property type="evidence" value="ECO:0007669"/>
    <property type="project" value="InterPro"/>
</dbReference>
<dbReference type="Proteomes" id="UP000008461">
    <property type="component" value="Chromosome"/>
</dbReference>
<dbReference type="Pfam" id="PF02321">
    <property type="entry name" value="OEP"/>
    <property type="match status" value="1"/>
</dbReference>
<dbReference type="Gene3D" id="1.20.1600.10">
    <property type="entry name" value="Outer membrane efflux proteins (OEP)"/>
    <property type="match status" value="1"/>
</dbReference>
<dbReference type="HOGENOM" id="CLU_030568_2_0_10"/>
<gene>
    <name evidence="10" type="ordered locus">Halhy_3240</name>
</gene>
<evidence type="ECO:0000313" key="10">
    <source>
        <dbReference type="EMBL" id="AEE51100.1"/>
    </source>
</evidence>
<dbReference type="InterPro" id="IPR003423">
    <property type="entry name" value="OMP_efflux"/>
</dbReference>
<comment type="similarity">
    <text evidence="2">Belongs to the outer membrane factor (OMF) (TC 1.B.17) family.</text>
</comment>
<keyword evidence="7" id="KW-0998">Cell outer membrane</keyword>
<dbReference type="KEGG" id="hhy:Halhy_3240"/>
<dbReference type="PANTHER" id="PTHR30026">
    <property type="entry name" value="OUTER MEMBRANE PROTEIN TOLC"/>
    <property type="match status" value="1"/>
</dbReference>
<keyword evidence="5" id="KW-0812">Transmembrane</keyword>
<name>F4KS13_HALH1</name>
<dbReference type="InterPro" id="IPR051906">
    <property type="entry name" value="TolC-like"/>
</dbReference>
<dbReference type="RefSeq" id="WP_013765641.1">
    <property type="nucleotide sequence ID" value="NC_015510.1"/>
</dbReference>
<keyword evidence="11" id="KW-1185">Reference proteome</keyword>
<dbReference type="PANTHER" id="PTHR30026:SF20">
    <property type="entry name" value="OUTER MEMBRANE PROTEIN TOLC"/>
    <property type="match status" value="1"/>
</dbReference>
<evidence type="ECO:0000256" key="5">
    <source>
        <dbReference type="ARBA" id="ARBA00022692"/>
    </source>
</evidence>
<dbReference type="GO" id="GO:0015288">
    <property type="term" value="F:porin activity"/>
    <property type="evidence" value="ECO:0007669"/>
    <property type="project" value="TreeGrafter"/>
</dbReference>
<sequence>MKPFIISLLLFFTKCIFAQSPVLPLSQFLGNIKQEHPIARNADLLIRQAEAQVRQARGAFDPKLYSDWQQKSFDGTRYYRVGELGAKVTSQWGVEFKGAFNSASGTYLNPESRLPDPGQAVLGLTVPLLNGLLFDGNRAGLQNAQLDRDGLAAERQGLLNDLLLQAGITYLNWAIAYNQWRVTEQAYQLSLTRFRGIRASYFLGDKPAVDTIETFTQVQTWQLELNEALVSYRNAALSMQALQWDQGRAPSISDNWNWQPLPLQNVVQLPSLPIDSFTQQLALRHPDLRALQVDLRQLEVDRRLAAEQFKPRLDLSYNLLGRGFDFTAPTKEDPTLTLTEALGTNFKWGLNFSFPLFLRKERGKMELVQIKQLQTSNKLEQKQIEIENKLRGYYNDLENSRNQILRYEVLLRNLQALLQAEQRKFEVGESSIFLINSREQKLIETQLKFNKLQGEYAKNLLSVYWSAGRLFSIF</sequence>
<proteinExistence type="inferred from homology"/>
<dbReference type="OrthoDB" id="581172at2"/>
<keyword evidence="3" id="KW-0813">Transport</keyword>
<protein>
    <submittedName>
        <fullName evidence="10">Outer membrane efflux protein</fullName>
    </submittedName>
</protein>
<keyword evidence="9" id="KW-0732">Signal</keyword>
<evidence type="ECO:0000256" key="2">
    <source>
        <dbReference type="ARBA" id="ARBA00007613"/>
    </source>
</evidence>
<organism evidence="10 11">
    <name type="scientific">Haliscomenobacter hydrossis (strain ATCC 27775 / DSM 1100 / LMG 10767 / O)</name>
    <dbReference type="NCBI Taxonomy" id="760192"/>
    <lineage>
        <taxon>Bacteria</taxon>
        <taxon>Pseudomonadati</taxon>
        <taxon>Bacteroidota</taxon>
        <taxon>Saprospiria</taxon>
        <taxon>Saprospirales</taxon>
        <taxon>Haliscomenobacteraceae</taxon>
        <taxon>Haliscomenobacter</taxon>
    </lineage>
</organism>
<reference evidence="10 11" key="1">
    <citation type="journal article" date="2011" name="Stand. Genomic Sci.">
        <title>Complete genome sequence of Haliscomenobacter hydrossis type strain (O).</title>
        <authorList>
            <consortium name="US DOE Joint Genome Institute (JGI-PGF)"/>
            <person name="Daligault H."/>
            <person name="Lapidus A."/>
            <person name="Zeytun A."/>
            <person name="Nolan M."/>
            <person name="Lucas S."/>
            <person name="Del Rio T.G."/>
            <person name="Tice H."/>
            <person name="Cheng J.F."/>
            <person name="Tapia R."/>
            <person name="Han C."/>
            <person name="Goodwin L."/>
            <person name="Pitluck S."/>
            <person name="Liolios K."/>
            <person name="Pagani I."/>
            <person name="Ivanova N."/>
            <person name="Huntemann M."/>
            <person name="Mavromatis K."/>
            <person name="Mikhailova N."/>
            <person name="Pati A."/>
            <person name="Chen A."/>
            <person name="Palaniappan K."/>
            <person name="Land M."/>
            <person name="Hauser L."/>
            <person name="Brambilla E.M."/>
            <person name="Rohde M."/>
            <person name="Verbarg S."/>
            <person name="Goker M."/>
            <person name="Bristow J."/>
            <person name="Eisen J.A."/>
            <person name="Markowitz V."/>
            <person name="Hugenholtz P."/>
            <person name="Kyrpides N.C."/>
            <person name="Klenk H.P."/>
            <person name="Woyke T."/>
        </authorList>
    </citation>
    <scope>NUCLEOTIDE SEQUENCE [LARGE SCALE GENOMIC DNA]</scope>
    <source>
        <strain evidence="11">ATCC 27775 / DSM 1100 / LMG 10767 / O</strain>
    </source>
</reference>
<dbReference type="AlphaFoldDB" id="F4KS13"/>
<evidence type="ECO:0000256" key="3">
    <source>
        <dbReference type="ARBA" id="ARBA00022448"/>
    </source>
</evidence>
<evidence type="ECO:0000256" key="1">
    <source>
        <dbReference type="ARBA" id="ARBA00004442"/>
    </source>
</evidence>
<evidence type="ECO:0000256" key="4">
    <source>
        <dbReference type="ARBA" id="ARBA00022452"/>
    </source>
</evidence>
<dbReference type="STRING" id="760192.Halhy_3240"/>
<feature type="coiled-coil region" evidence="8">
    <location>
        <begin position="397"/>
        <end position="424"/>
    </location>
</feature>
<dbReference type="EMBL" id="CP002691">
    <property type="protein sequence ID" value="AEE51100.1"/>
    <property type="molecule type" value="Genomic_DNA"/>
</dbReference>
<evidence type="ECO:0000256" key="6">
    <source>
        <dbReference type="ARBA" id="ARBA00023136"/>
    </source>
</evidence>
<feature type="chain" id="PRO_5003310153" evidence="9">
    <location>
        <begin position="19"/>
        <end position="474"/>
    </location>
</feature>
<comment type="subcellular location">
    <subcellularLocation>
        <location evidence="1">Cell outer membrane</location>
    </subcellularLocation>
</comment>
<keyword evidence="6" id="KW-0472">Membrane</keyword>
<keyword evidence="4" id="KW-1134">Transmembrane beta strand</keyword>